<sequence length="285" mass="32431">METIQGAHIELSKTENELVQHLKQFCEHLRKSRPDLPSCECRIAGGWVRDKLLGSTTTDMDVSLSSLTGLTFATLFLEYLTSIGVISRCDSEPHIIAANPAKSKALETARKNILGIELDFVQLRTESYDEDSRIPEVTFGTPFQDAMRRDLTINSLFYNIHDCCVEDHTGLGLHDLLRHSERPFIRTPLHAEVTFRDDPLRLLRSIRFASRFEGTVHDEIFAAARNTTIREALMTKISRERVGSEVIKMLQAPDPVYSMRMIHRMDIYSLIFYAPAVHQKKPSAT</sequence>
<dbReference type="InParanoid" id="A0A0C3GHM1"/>
<dbReference type="GO" id="GO:0052929">
    <property type="term" value="F:ATP:3'-cytidine-cytidine-tRNA adenylyltransferase activity"/>
    <property type="evidence" value="ECO:0007669"/>
    <property type="project" value="TreeGrafter"/>
</dbReference>
<dbReference type="OrthoDB" id="445712at2759"/>
<dbReference type="STRING" id="765440.A0A0C3GHM1"/>
<dbReference type="InterPro" id="IPR002646">
    <property type="entry name" value="PolA_pol_head_dom"/>
</dbReference>
<keyword evidence="2 5" id="KW-0808">Transferase</keyword>
<dbReference type="PANTHER" id="PTHR13734">
    <property type="entry name" value="TRNA-NUCLEOTIDYLTRANSFERASE"/>
    <property type="match status" value="1"/>
</dbReference>
<dbReference type="GO" id="GO:0001680">
    <property type="term" value="P:tRNA 3'-terminal CCA addition"/>
    <property type="evidence" value="ECO:0007669"/>
    <property type="project" value="UniProtKB-ARBA"/>
</dbReference>
<reference evidence="8 9" key="1">
    <citation type="submission" date="2014-04" db="EMBL/GenBank/DDBJ databases">
        <authorList>
            <consortium name="DOE Joint Genome Institute"/>
            <person name="Kuo A."/>
            <person name="Tarkka M."/>
            <person name="Buscot F."/>
            <person name="Kohler A."/>
            <person name="Nagy L.G."/>
            <person name="Floudas D."/>
            <person name="Copeland A."/>
            <person name="Barry K.W."/>
            <person name="Cichocki N."/>
            <person name="Veneault-Fourrey C."/>
            <person name="LaButti K."/>
            <person name="Lindquist E.A."/>
            <person name="Lipzen A."/>
            <person name="Lundell T."/>
            <person name="Morin E."/>
            <person name="Murat C."/>
            <person name="Sun H."/>
            <person name="Tunlid A."/>
            <person name="Henrissat B."/>
            <person name="Grigoriev I.V."/>
            <person name="Hibbett D.S."/>
            <person name="Martin F."/>
            <person name="Nordberg H.P."/>
            <person name="Cantor M.N."/>
            <person name="Hua S.X."/>
        </authorList>
    </citation>
    <scope>NUCLEOTIDE SEQUENCE [LARGE SCALE GENOMIC DNA]</scope>
    <source>
        <strain evidence="8 9">F 1598</strain>
    </source>
</reference>
<keyword evidence="4 5" id="KW-0694">RNA-binding</keyword>
<accession>A0A0C3GHM1</accession>
<reference evidence="9" key="2">
    <citation type="submission" date="2015-01" db="EMBL/GenBank/DDBJ databases">
        <title>Evolutionary Origins and Diversification of the Mycorrhizal Mutualists.</title>
        <authorList>
            <consortium name="DOE Joint Genome Institute"/>
            <consortium name="Mycorrhizal Genomics Consortium"/>
            <person name="Kohler A."/>
            <person name="Kuo A."/>
            <person name="Nagy L.G."/>
            <person name="Floudas D."/>
            <person name="Copeland A."/>
            <person name="Barry K.W."/>
            <person name="Cichocki N."/>
            <person name="Veneault-Fourrey C."/>
            <person name="LaButti K."/>
            <person name="Lindquist E.A."/>
            <person name="Lipzen A."/>
            <person name="Lundell T."/>
            <person name="Morin E."/>
            <person name="Murat C."/>
            <person name="Riley R."/>
            <person name="Ohm R."/>
            <person name="Sun H."/>
            <person name="Tunlid A."/>
            <person name="Henrissat B."/>
            <person name="Grigoriev I.V."/>
            <person name="Hibbett D.S."/>
            <person name="Martin F."/>
        </authorList>
    </citation>
    <scope>NUCLEOTIDE SEQUENCE [LARGE SCALE GENOMIC DNA]</scope>
    <source>
        <strain evidence="9">F 1598</strain>
    </source>
</reference>
<dbReference type="Gene3D" id="1.10.3090.10">
    <property type="entry name" value="cca-adding enzyme, domain 2"/>
    <property type="match status" value="1"/>
</dbReference>
<organism evidence="8 9">
    <name type="scientific">Piloderma croceum (strain F 1598)</name>
    <dbReference type="NCBI Taxonomy" id="765440"/>
    <lineage>
        <taxon>Eukaryota</taxon>
        <taxon>Fungi</taxon>
        <taxon>Dikarya</taxon>
        <taxon>Basidiomycota</taxon>
        <taxon>Agaricomycotina</taxon>
        <taxon>Agaricomycetes</taxon>
        <taxon>Agaricomycetidae</taxon>
        <taxon>Atheliales</taxon>
        <taxon>Atheliaceae</taxon>
        <taxon>Piloderma</taxon>
    </lineage>
</organism>
<evidence type="ECO:0000256" key="5">
    <source>
        <dbReference type="RuleBase" id="RU003953"/>
    </source>
</evidence>
<evidence type="ECO:0000256" key="2">
    <source>
        <dbReference type="ARBA" id="ARBA00022679"/>
    </source>
</evidence>
<dbReference type="HOGENOM" id="CLU_019592_1_0_1"/>
<dbReference type="SUPFAM" id="SSF81301">
    <property type="entry name" value="Nucleotidyltransferase"/>
    <property type="match status" value="1"/>
</dbReference>
<dbReference type="Pfam" id="PF01743">
    <property type="entry name" value="PolyA_pol"/>
    <property type="match status" value="1"/>
</dbReference>
<evidence type="ECO:0000256" key="4">
    <source>
        <dbReference type="ARBA" id="ARBA00022884"/>
    </source>
</evidence>
<dbReference type="GO" id="GO:0052927">
    <property type="term" value="F:CC tRNA cytidylyltransferase activity"/>
    <property type="evidence" value="ECO:0007669"/>
    <property type="project" value="TreeGrafter"/>
</dbReference>
<dbReference type="SUPFAM" id="SSF81891">
    <property type="entry name" value="Poly A polymerase C-terminal region-like"/>
    <property type="match status" value="1"/>
</dbReference>
<proteinExistence type="inferred from homology"/>
<feature type="domain" description="tRNA nucleotidyltransferase/poly(A) polymerase RNA and SrmB- binding" evidence="7">
    <location>
        <begin position="233"/>
        <end position="275"/>
    </location>
</feature>
<evidence type="ECO:0000313" key="9">
    <source>
        <dbReference type="Proteomes" id="UP000054166"/>
    </source>
</evidence>
<comment type="similarity">
    <text evidence="1 5">Belongs to the tRNA nucleotidyltransferase/poly(A) polymerase family.</text>
</comment>
<evidence type="ECO:0000259" key="7">
    <source>
        <dbReference type="Pfam" id="PF12627"/>
    </source>
</evidence>
<dbReference type="InterPro" id="IPR043519">
    <property type="entry name" value="NT_sf"/>
</dbReference>
<evidence type="ECO:0000313" key="8">
    <source>
        <dbReference type="EMBL" id="KIM90136.1"/>
    </source>
</evidence>
<evidence type="ECO:0008006" key="10">
    <source>
        <dbReference type="Google" id="ProtNLM"/>
    </source>
</evidence>
<keyword evidence="3" id="KW-0547">Nucleotide-binding</keyword>
<dbReference type="Proteomes" id="UP000054166">
    <property type="component" value="Unassembled WGS sequence"/>
</dbReference>
<evidence type="ECO:0000256" key="3">
    <source>
        <dbReference type="ARBA" id="ARBA00022741"/>
    </source>
</evidence>
<name>A0A0C3GHM1_PILCF</name>
<evidence type="ECO:0000259" key="6">
    <source>
        <dbReference type="Pfam" id="PF01743"/>
    </source>
</evidence>
<protein>
    <recommendedName>
        <fullName evidence="10">Poly A polymerase head domain-containing protein</fullName>
    </recommendedName>
</protein>
<gene>
    <name evidence="8" type="ORF">PILCRDRAFT_811859</name>
</gene>
<dbReference type="EMBL" id="KN832973">
    <property type="protein sequence ID" value="KIM90136.1"/>
    <property type="molecule type" value="Genomic_DNA"/>
</dbReference>
<dbReference type="PANTHER" id="PTHR13734:SF5">
    <property type="entry name" value="CCA TRNA NUCLEOTIDYLTRANSFERASE, MITOCHONDRIAL"/>
    <property type="match status" value="1"/>
</dbReference>
<dbReference type="AlphaFoldDB" id="A0A0C3GHM1"/>
<dbReference type="Pfam" id="PF12627">
    <property type="entry name" value="PolyA_pol_RNAbd"/>
    <property type="match status" value="1"/>
</dbReference>
<dbReference type="GO" id="GO:0000166">
    <property type="term" value="F:nucleotide binding"/>
    <property type="evidence" value="ECO:0007669"/>
    <property type="project" value="UniProtKB-KW"/>
</dbReference>
<feature type="domain" description="Poly A polymerase head" evidence="6">
    <location>
        <begin position="41"/>
        <end position="177"/>
    </location>
</feature>
<keyword evidence="9" id="KW-1185">Reference proteome</keyword>
<dbReference type="Gene3D" id="3.30.460.10">
    <property type="entry name" value="Beta Polymerase, domain 2"/>
    <property type="match status" value="1"/>
</dbReference>
<evidence type="ECO:0000256" key="1">
    <source>
        <dbReference type="ARBA" id="ARBA00007265"/>
    </source>
</evidence>
<dbReference type="InterPro" id="IPR032828">
    <property type="entry name" value="PolyA_RNA-bd"/>
</dbReference>
<dbReference type="GO" id="GO:0003723">
    <property type="term" value="F:RNA binding"/>
    <property type="evidence" value="ECO:0007669"/>
    <property type="project" value="UniProtKB-KW"/>
</dbReference>